<dbReference type="EMBL" id="PQGD01000029">
    <property type="protein sequence ID" value="POP42559.1"/>
    <property type="molecule type" value="Genomic_DNA"/>
</dbReference>
<organism evidence="3 5">
    <name type="scientific">Superficieibacter electus</name>
    <dbReference type="NCBI Taxonomy" id="2022662"/>
    <lineage>
        <taxon>Bacteria</taxon>
        <taxon>Pseudomonadati</taxon>
        <taxon>Pseudomonadota</taxon>
        <taxon>Gammaproteobacteria</taxon>
        <taxon>Enterobacterales</taxon>
        <taxon>Enterobacteriaceae</taxon>
        <taxon>Superficieibacter</taxon>
    </lineage>
</organism>
<evidence type="ECO:0000256" key="1">
    <source>
        <dbReference type="SAM" id="MobiDB-lite"/>
    </source>
</evidence>
<dbReference type="OrthoDB" id="622132at2"/>
<gene>
    <name evidence="3" type="ORF">CHU32_24590</name>
    <name evidence="2" type="ORF">CHU33_21805</name>
</gene>
<dbReference type="Proteomes" id="UP000247005">
    <property type="component" value="Unassembled WGS sequence"/>
</dbReference>
<proteinExistence type="predicted"/>
<dbReference type="Pfam" id="PF05136">
    <property type="entry name" value="Phage_portal_2"/>
    <property type="match status" value="1"/>
</dbReference>
<name>A0A2P5GI24_9ENTR</name>
<dbReference type="Proteomes" id="UP000237073">
    <property type="component" value="Unassembled WGS sequence"/>
</dbReference>
<keyword evidence="4" id="KW-1185">Reference proteome</keyword>
<comment type="caution">
    <text evidence="3">The sequence shown here is derived from an EMBL/GenBank/DDBJ whole genome shotgun (WGS) entry which is preliminary data.</text>
</comment>
<feature type="compositionally biased region" description="Basic and acidic residues" evidence="1">
    <location>
        <begin position="451"/>
        <end position="468"/>
    </location>
</feature>
<evidence type="ECO:0000313" key="5">
    <source>
        <dbReference type="Proteomes" id="UP000247005"/>
    </source>
</evidence>
<dbReference type="AlphaFoldDB" id="A0A2P5GI24"/>
<evidence type="ECO:0000313" key="2">
    <source>
        <dbReference type="EMBL" id="POP41747.1"/>
    </source>
</evidence>
<dbReference type="GO" id="GO:0005198">
    <property type="term" value="F:structural molecule activity"/>
    <property type="evidence" value="ECO:0007669"/>
    <property type="project" value="InterPro"/>
</dbReference>
<reference evidence="4 5" key="1">
    <citation type="submission" date="2018-01" db="EMBL/GenBank/DDBJ databases">
        <title>Superficieibacter electus gen. nov., sp. nov., an extended-spectrum beta-lactamase possessing member of the Enterobacteriaceae family, isolated from intensive care unit surfaces.</title>
        <authorList>
            <person name="Potter R.F."/>
            <person name="D'Souza A.W."/>
        </authorList>
    </citation>
    <scope>NUCLEOTIDE SEQUENCE [LARGE SCALE GENOMIC DNA]</scope>
    <source>
        <strain evidence="3 5">BP-1</strain>
        <strain evidence="2 4">BP-2</strain>
    </source>
</reference>
<sequence>MTILDDAIGLVSPAWKAARLRSRAVIRAYEAVTPTRTHKARRENRSANQLSQMGAVSLREQARHLDNNHDLVIGVFDKLEERVVGSKGIIVEPQPLLTSGRIAEKLAADIRKKWAEWSVSPEVTGQYTRPVMERLMLRTWLRDGEVFGQLVSGNAAGLEPSAGIPFWIEALEPDFVPMTSDEASGMNQGVFLNDWGRPKKYQVYKSLPVSGRQFDTKEIDAANMLHLKFTRRLHQIRGTSLLSGVLIRLSALKEYEDSELTAARIAAALGMYIKKGDGQSYEDGGTGSEADDRELNIQPGMLYDDLLPGEEIGMIKSDRPNPNLETFRNGQLRAVAAGSRVSFSSASRNYNGTYSAQRQELVESTDGYLILQDAFIAAVTRPVYRAWLKMAIASGQIVLPRGVDMDSLYNAVYAGPVMPWIDPVKEANAWKTQIRGGAATESDWVRASGRNPDDVKRRRKAEIDENHKQGLVFDTDPANDKGGTSAEATKPGEPPPESERRKK</sequence>
<accession>A0A2P5GI24</accession>
<dbReference type="GO" id="GO:0019068">
    <property type="term" value="P:virion assembly"/>
    <property type="evidence" value="ECO:0007669"/>
    <property type="project" value="InterPro"/>
</dbReference>
<evidence type="ECO:0000313" key="4">
    <source>
        <dbReference type="Proteomes" id="UP000237073"/>
    </source>
</evidence>
<evidence type="ECO:0000313" key="3">
    <source>
        <dbReference type="EMBL" id="POP42559.1"/>
    </source>
</evidence>
<feature type="region of interest" description="Disordered" evidence="1">
    <location>
        <begin position="441"/>
        <end position="503"/>
    </location>
</feature>
<dbReference type="EMBL" id="PQGE01000024">
    <property type="protein sequence ID" value="POP41747.1"/>
    <property type="molecule type" value="Genomic_DNA"/>
</dbReference>
<dbReference type="NCBIfam" id="TIGR01539">
    <property type="entry name" value="portal_lambda"/>
    <property type="match status" value="1"/>
</dbReference>
<protein>
    <submittedName>
        <fullName evidence="3">Phage portal protein</fullName>
    </submittedName>
</protein>
<dbReference type="InterPro" id="IPR006429">
    <property type="entry name" value="Phage_lambda_portal"/>
</dbReference>